<dbReference type="SUPFAM" id="SSF51395">
    <property type="entry name" value="FMN-linked oxidoreductases"/>
    <property type="match status" value="1"/>
</dbReference>
<dbReference type="InterPro" id="IPR012133">
    <property type="entry name" value="Alpha-hydoxy_acid_DH_FMN"/>
</dbReference>
<accession>A0AAU7RZU1</accession>
<dbReference type="GO" id="GO:0005886">
    <property type="term" value="C:plasma membrane"/>
    <property type="evidence" value="ECO:0007669"/>
    <property type="project" value="TreeGrafter"/>
</dbReference>
<dbReference type="InterPro" id="IPR000262">
    <property type="entry name" value="FMN-dep_DH"/>
</dbReference>
<dbReference type="InterPro" id="IPR008259">
    <property type="entry name" value="FMN_hydac_DH_AS"/>
</dbReference>
<feature type="domain" description="FMN hydroxy acid dehydrogenase" evidence="8">
    <location>
        <begin position="1"/>
        <end position="380"/>
    </location>
</feature>
<evidence type="ECO:0000256" key="6">
    <source>
        <dbReference type="PIRSR" id="PIRSR000138-1"/>
    </source>
</evidence>
<evidence type="ECO:0000259" key="8">
    <source>
        <dbReference type="PROSITE" id="PS51349"/>
    </source>
</evidence>
<dbReference type="NCBIfam" id="NF008398">
    <property type="entry name" value="PRK11197.1"/>
    <property type="match status" value="1"/>
</dbReference>
<dbReference type="PIRSF" id="PIRSF000138">
    <property type="entry name" value="Al-hdrx_acd_dh"/>
    <property type="match status" value="1"/>
</dbReference>
<evidence type="ECO:0000256" key="1">
    <source>
        <dbReference type="ARBA" id="ARBA00001917"/>
    </source>
</evidence>
<geneLocation type="plasmid" evidence="9">
    <name>unnamed1</name>
</geneLocation>
<protein>
    <submittedName>
        <fullName evidence="9">Alpha-hydroxy acid oxidase</fullName>
        <ecNumber evidence="9">1.-.-.-</ecNumber>
    </submittedName>
</protein>
<feature type="binding site" evidence="7">
    <location>
        <position position="273"/>
    </location>
    <ligand>
        <name>FMN</name>
        <dbReference type="ChEBI" id="CHEBI:58210"/>
    </ligand>
</feature>
<gene>
    <name evidence="9" type="ORF">ABM479_19540</name>
</gene>
<evidence type="ECO:0000256" key="4">
    <source>
        <dbReference type="ARBA" id="ARBA00023002"/>
    </source>
</evidence>
<feature type="binding site" evidence="7">
    <location>
        <begin position="329"/>
        <end position="330"/>
    </location>
    <ligand>
        <name>FMN</name>
        <dbReference type="ChEBI" id="CHEBI:58210"/>
    </ligand>
</feature>
<feature type="binding site" evidence="7">
    <location>
        <position position="278"/>
    </location>
    <ligand>
        <name>glyoxylate</name>
        <dbReference type="ChEBI" id="CHEBI:36655"/>
    </ligand>
</feature>
<feature type="binding site" evidence="7">
    <location>
        <begin position="306"/>
        <end position="310"/>
    </location>
    <ligand>
        <name>FMN</name>
        <dbReference type="ChEBI" id="CHEBI:58210"/>
    </ligand>
</feature>
<name>A0AAU7RZU1_9HYPH</name>
<dbReference type="GO" id="GO:0004459">
    <property type="term" value="F:L-lactate dehydrogenase (NAD+) activity"/>
    <property type="evidence" value="ECO:0007669"/>
    <property type="project" value="TreeGrafter"/>
</dbReference>
<dbReference type="Gene3D" id="3.20.20.70">
    <property type="entry name" value="Aldolase class I"/>
    <property type="match status" value="1"/>
</dbReference>
<comment type="similarity">
    <text evidence="5">Belongs to the FMN-dependent alpha-hydroxy acid dehydrogenase family.</text>
</comment>
<dbReference type="PROSITE" id="PS51349">
    <property type="entry name" value="FMN_HYDROXY_ACID_DH_2"/>
    <property type="match status" value="1"/>
</dbReference>
<feature type="binding site" evidence="7">
    <location>
        <begin position="77"/>
        <end position="79"/>
    </location>
    <ligand>
        <name>FMN</name>
        <dbReference type="ChEBI" id="CHEBI:58210"/>
    </ligand>
</feature>
<dbReference type="RefSeq" id="WP_349960075.1">
    <property type="nucleotide sequence ID" value="NZ_CP157961.1"/>
</dbReference>
<dbReference type="PANTHER" id="PTHR10578">
    <property type="entry name" value="S -2-HYDROXY-ACID OXIDASE-RELATED"/>
    <property type="match status" value="1"/>
</dbReference>
<evidence type="ECO:0000256" key="5">
    <source>
        <dbReference type="ARBA" id="ARBA00024042"/>
    </source>
</evidence>
<feature type="binding site" evidence="7">
    <location>
        <position position="24"/>
    </location>
    <ligand>
        <name>glyoxylate</name>
        <dbReference type="ChEBI" id="CHEBI:36655"/>
    </ligand>
</feature>
<keyword evidence="4 9" id="KW-0560">Oxidoreductase</keyword>
<organism evidence="9">
    <name type="scientific">Rhizobium sp. ZPR3</name>
    <dbReference type="NCBI Taxonomy" id="3158967"/>
    <lineage>
        <taxon>Bacteria</taxon>
        <taxon>Pseudomonadati</taxon>
        <taxon>Pseudomonadota</taxon>
        <taxon>Alphaproteobacteria</taxon>
        <taxon>Hyphomicrobiales</taxon>
        <taxon>Rhizobiaceae</taxon>
        <taxon>Rhizobium/Agrobacterium group</taxon>
        <taxon>Rhizobium</taxon>
    </lineage>
</organism>
<dbReference type="InterPro" id="IPR037396">
    <property type="entry name" value="FMN_HAD"/>
</dbReference>
<dbReference type="EC" id="1.-.-.-" evidence="9"/>
<dbReference type="FunFam" id="3.20.20.70:FF:000029">
    <property type="entry name" value="L-lactate dehydrogenase"/>
    <property type="match status" value="1"/>
</dbReference>
<feature type="binding site" evidence="7">
    <location>
        <position position="164"/>
    </location>
    <ligand>
        <name>glyoxylate</name>
        <dbReference type="ChEBI" id="CHEBI:36655"/>
    </ligand>
</feature>
<dbReference type="CDD" id="cd02809">
    <property type="entry name" value="alpha_hydroxyacid_oxid_FMN"/>
    <property type="match status" value="1"/>
</dbReference>
<dbReference type="PROSITE" id="PS00557">
    <property type="entry name" value="FMN_HYDROXY_ACID_DH_1"/>
    <property type="match status" value="1"/>
</dbReference>
<evidence type="ECO:0000256" key="3">
    <source>
        <dbReference type="ARBA" id="ARBA00022643"/>
    </source>
</evidence>
<feature type="binding site" evidence="7">
    <location>
        <position position="275"/>
    </location>
    <ligand>
        <name>glyoxylate</name>
        <dbReference type="ChEBI" id="CHEBI:36655"/>
    </ligand>
</feature>
<feature type="binding site" evidence="7">
    <location>
        <position position="127"/>
    </location>
    <ligand>
        <name>FMN</name>
        <dbReference type="ChEBI" id="CHEBI:58210"/>
    </ligand>
</feature>
<comment type="cofactor">
    <cofactor evidence="1">
        <name>FMN</name>
        <dbReference type="ChEBI" id="CHEBI:58210"/>
    </cofactor>
</comment>
<evidence type="ECO:0000256" key="2">
    <source>
        <dbReference type="ARBA" id="ARBA00022630"/>
    </source>
</evidence>
<reference evidence="9" key="1">
    <citation type="submission" date="2024-06" db="EMBL/GenBank/DDBJ databases">
        <authorList>
            <person name="Li T."/>
            <person name="Gao R."/>
        </authorList>
    </citation>
    <scope>NUCLEOTIDE SEQUENCE</scope>
    <source>
        <strain evidence="9">ZPR3</strain>
        <plasmid evidence="9">unnamed1</plasmid>
    </source>
</reference>
<evidence type="ECO:0000313" key="9">
    <source>
        <dbReference type="EMBL" id="XBT95739.1"/>
    </source>
</evidence>
<feature type="binding site" evidence="7">
    <location>
        <position position="251"/>
    </location>
    <ligand>
        <name>FMN</name>
        <dbReference type="ChEBI" id="CHEBI:58210"/>
    </ligand>
</feature>
<feature type="binding site" evidence="7">
    <location>
        <position position="129"/>
    </location>
    <ligand>
        <name>glyoxylate</name>
        <dbReference type="ChEBI" id="CHEBI:36655"/>
    </ligand>
</feature>
<feature type="binding site" evidence="7">
    <location>
        <position position="155"/>
    </location>
    <ligand>
        <name>FMN</name>
        <dbReference type="ChEBI" id="CHEBI:58210"/>
    </ligand>
</feature>
<feature type="binding site" evidence="7">
    <location>
        <position position="106"/>
    </location>
    <ligand>
        <name>FMN</name>
        <dbReference type="ChEBI" id="CHEBI:58210"/>
    </ligand>
</feature>
<keyword evidence="2 7" id="KW-0285">Flavoprotein</keyword>
<dbReference type="Pfam" id="PF01070">
    <property type="entry name" value="FMN_dh"/>
    <property type="match status" value="1"/>
</dbReference>
<proteinExistence type="inferred from homology"/>
<dbReference type="AlphaFoldDB" id="A0AAU7RZU1"/>
<sequence>MVIANVEDARLLARRKLPKVFFEYIDGAAFSEETARRNISDFSNWTLQQRVLVDVSSRNQKVTYLGKERALPFLLGPVGFSGLFSERGEIQAARAAHAAGIPFCLSSFAITSLEALREATSGPLWFQLYVLKDRGLAQRMIDIAIRADVEVLCVTVDTPIGGVREKDVRNGFRSLTKVTPKLAFALAQKPGWCARIIRHGIPEIGNLAGMPQYGSNALEQATKLGEYIDASMNWDDIAWIRKVWPGKLLLKGILNPLDAAQALNAGADGIVVSNHGGRQLDGAASTIETLPRIADVVGDKLDVFLDGGIRRGTHVVKALALGAKAVLLGRAYAYGLAAGGEQGVSTIIQLLRTEIDSTIGQMGLRDLTEIDKRRDELVTRRHGIG</sequence>
<dbReference type="EMBL" id="CP157961">
    <property type="protein sequence ID" value="XBT95739.1"/>
    <property type="molecule type" value="Genomic_DNA"/>
</dbReference>
<dbReference type="GO" id="GO:0010181">
    <property type="term" value="F:FMN binding"/>
    <property type="evidence" value="ECO:0007669"/>
    <property type="project" value="InterPro"/>
</dbReference>
<dbReference type="PANTHER" id="PTHR10578:SF107">
    <property type="entry name" value="2-HYDROXYACID OXIDASE 1"/>
    <property type="match status" value="1"/>
</dbReference>
<dbReference type="InterPro" id="IPR013785">
    <property type="entry name" value="Aldolase_TIM"/>
</dbReference>
<keyword evidence="9" id="KW-0614">Plasmid</keyword>
<keyword evidence="3 7" id="KW-0288">FMN</keyword>
<dbReference type="GO" id="GO:0009060">
    <property type="term" value="P:aerobic respiration"/>
    <property type="evidence" value="ECO:0007669"/>
    <property type="project" value="TreeGrafter"/>
</dbReference>
<feature type="active site" description="Proton acceptor" evidence="6">
    <location>
        <position position="275"/>
    </location>
</feature>
<evidence type="ECO:0000256" key="7">
    <source>
        <dbReference type="PIRSR" id="PIRSR000138-2"/>
    </source>
</evidence>